<dbReference type="PROSITE" id="PS51257">
    <property type="entry name" value="PROKAR_LIPOPROTEIN"/>
    <property type="match status" value="1"/>
</dbReference>
<feature type="non-terminal residue" evidence="3">
    <location>
        <position position="61"/>
    </location>
</feature>
<gene>
    <name evidence="3" type="ORF">Lpp123_17943</name>
</gene>
<reference evidence="3 4" key="1">
    <citation type="journal article" date="2013" name="PLoS ONE">
        <title>Lactobacillus paracasei comparative genomics: towards species pan-genome definition and exploitation of diversity.</title>
        <authorList>
            <person name="Smokvina T."/>
            <person name="Wels M."/>
            <person name="Polka J."/>
            <person name="Chervaux C."/>
            <person name="Brisse S."/>
            <person name="Boekhorst J."/>
            <person name="van Hylckama Vlieg J.E."/>
            <person name="Siezen R.J."/>
        </authorList>
    </citation>
    <scope>NUCLEOTIDE SEQUENCE [LARGE SCALE GENOMIC DNA]</scope>
    <source>
        <strain evidence="3 4">Lpp123</strain>
    </source>
</reference>
<evidence type="ECO:0000313" key="3">
    <source>
        <dbReference type="EMBL" id="EPC47897.1"/>
    </source>
</evidence>
<organism evidence="3 4">
    <name type="scientific">Lacticaseibacillus paracasei subsp. paracasei Lpp123</name>
    <dbReference type="NCBI Taxonomy" id="1256201"/>
    <lineage>
        <taxon>Bacteria</taxon>
        <taxon>Bacillati</taxon>
        <taxon>Bacillota</taxon>
        <taxon>Bacilli</taxon>
        <taxon>Lactobacillales</taxon>
        <taxon>Lactobacillaceae</taxon>
        <taxon>Lacticaseibacillus</taxon>
    </lineage>
</organism>
<name>A0A829GB45_LACPA</name>
<accession>A0A829GB45</accession>
<feature type="chain" id="PRO_5038800280" evidence="2">
    <location>
        <begin position="29"/>
        <end position="61"/>
    </location>
</feature>
<evidence type="ECO:0000313" key="4">
    <source>
        <dbReference type="Proteomes" id="UP000014316"/>
    </source>
</evidence>
<proteinExistence type="predicted"/>
<sequence>MRKNKLLQLFMPLAVVVLLLGGCSTTNSRSVKSAGDPVASQTKANKKTQSAISSLDSELTE</sequence>
<protein>
    <submittedName>
        <fullName evidence="3">DNA-entry nuclease</fullName>
    </submittedName>
</protein>
<feature type="compositionally biased region" description="Polar residues" evidence="1">
    <location>
        <begin position="39"/>
        <end position="61"/>
    </location>
</feature>
<feature type="region of interest" description="Disordered" evidence="1">
    <location>
        <begin position="27"/>
        <end position="61"/>
    </location>
</feature>
<evidence type="ECO:0000256" key="1">
    <source>
        <dbReference type="SAM" id="MobiDB-lite"/>
    </source>
</evidence>
<feature type="signal peptide" evidence="2">
    <location>
        <begin position="1"/>
        <end position="28"/>
    </location>
</feature>
<comment type="caution">
    <text evidence="3">The sequence shown here is derived from an EMBL/GenBank/DDBJ whole genome shotgun (WGS) entry which is preliminary data.</text>
</comment>
<evidence type="ECO:0000256" key="2">
    <source>
        <dbReference type="SAM" id="SignalP"/>
    </source>
</evidence>
<dbReference type="AlphaFoldDB" id="A0A829GB45"/>
<dbReference type="EMBL" id="ANJW01001073">
    <property type="protein sequence ID" value="EPC47897.1"/>
    <property type="molecule type" value="Genomic_DNA"/>
</dbReference>
<keyword evidence="2" id="KW-0732">Signal</keyword>
<dbReference type="Proteomes" id="UP000014316">
    <property type="component" value="Unassembled WGS sequence"/>
</dbReference>